<evidence type="ECO:0000256" key="2">
    <source>
        <dbReference type="ARBA" id="ARBA00022692"/>
    </source>
</evidence>
<feature type="transmembrane region" description="Helical" evidence="5">
    <location>
        <begin position="257"/>
        <end position="280"/>
    </location>
</feature>
<reference evidence="7" key="2">
    <citation type="submission" date="2025-08" db="UniProtKB">
        <authorList>
            <consortium name="Ensembl"/>
        </authorList>
    </citation>
    <scope>IDENTIFICATION</scope>
</reference>
<dbReference type="Proteomes" id="UP000291020">
    <property type="component" value="Unassembled WGS sequence"/>
</dbReference>
<dbReference type="CDD" id="cd00637">
    <property type="entry name" value="7tm_classA_rhodopsin-like"/>
    <property type="match status" value="1"/>
</dbReference>
<keyword evidence="2 5" id="KW-0812">Transmembrane</keyword>
<evidence type="ECO:0000256" key="4">
    <source>
        <dbReference type="ARBA" id="ARBA00023136"/>
    </source>
</evidence>
<accession>A0A452HHU0</accession>
<keyword evidence="3 5" id="KW-1133">Transmembrane helix</keyword>
<dbReference type="AlphaFoldDB" id="A0A452HHU0"/>
<evidence type="ECO:0000259" key="6">
    <source>
        <dbReference type="PROSITE" id="PS50262"/>
    </source>
</evidence>
<dbReference type="GO" id="GO:0016020">
    <property type="term" value="C:membrane"/>
    <property type="evidence" value="ECO:0007669"/>
    <property type="project" value="UniProtKB-SubCell"/>
</dbReference>
<dbReference type="InterPro" id="IPR017452">
    <property type="entry name" value="GPCR_Rhodpsn_7TM"/>
</dbReference>
<feature type="transmembrane region" description="Helical" evidence="5">
    <location>
        <begin position="62"/>
        <end position="83"/>
    </location>
</feature>
<feature type="transmembrane region" description="Helical" evidence="5">
    <location>
        <begin position="95"/>
        <end position="120"/>
    </location>
</feature>
<evidence type="ECO:0000313" key="8">
    <source>
        <dbReference type="Proteomes" id="UP000291020"/>
    </source>
</evidence>
<keyword evidence="8" id="KW-1185">Reference proteome</keyword>
<proteinExistence type="predicted"/>
<evidence type="ECO:0000256" key="3">
    <source>
        <dbReference type="ARBA" id="ARBA00022989"/>
    </source>
</evidence>
<dbReference type="GO" id="GO:0004984">
    <property type="term" value="F:olfactory receptor activity"/>
    <property type="evidence" value="ECO:0007669"/>
    <property type="project" value="TreeGrafter"/>
</dbReference>
<evidence type="ECO:0000256" key="5">
    <source>
        <dbReference type="SAM" id="Phobius"/>
    </source>
</evidence>
<feature type="transmembrane region" description="Helical" evidence="5">
    <location>
        <begin position="230"/>
        <end position="251"/>
    </location>
</feature>
<reference evidence="7" key="3">
    <citation type="submission" date="2025-09" db="UniProtKB">
        <authorList>
            <consortium name="Ensembl"/>
        </authorList>
    </citation>
    <scope>IDENTIFICATION</scope>
</reference>
<protein>
    <recommendedName>
        <fullName evidence="6">G-protein coupled receptors family 1 profile domain-containing protein</fullName>
    </recommendedName>
</protein>
<dbReference type="Gene3D" id="1.20.1070.10">
    <property type="entry name" value="Rhodopsin 7-helix transmembrane proteins"/>
    <property type="match status" value="1"/>
</dbReference>
<name>A0A452HHU0_9SAUR</name>
<comment type="subcellular location">
    <subcellularLocation>
        <location evidence="1">Membrane</location>
    </subcellularLocation>
</comment>
<dbReference type="GO" id="GO:0005549">
    <property type="term" value="F:odorant binding"/>
    <property type="evidence" value="ECO:0007669"/>
    <property type="project" value="TreeGrafter"/>
</dbReference>
<evidence type="ECO:0000256" key="1">
    <source>
        <dbReference type="ARBA" id="ARBA00004370"/>
    </source>
</evidence>
<dbReference type="PANTHER" id="PTHR26451:SF980">
    <property type="entry name" value="GENE 7582-RELATED"/>
    <property type="match status" value="1"/>
</dbReference>
<dbReference type="PANTHER" id="PTHR26451">
    <property type="entry name" value="G_PROTEIN_RECEP_F1_2 DOMAIN-CONTAINING PROTEIN"/>
    <property type="match status" value="1"/>
</dbReference>
<feature type="transmembrane region" description="Helical" evidence="5">
    <location>
        <begin position="141"/>
        <end position="161"/>
    </location>
</feature>
<feature type="transmembrane region" description="Helical" evidence="5">
    <location>
        <begin position="185"/>
        <end position="209"/>
    </location>
</feature>
<reference evidence="8" key="1">
    <citation type="journal article" date="2017" name="PLoS ONE">
        <title>The Agassiz's desert tortoise genome provides a resource for the conservation of a threatened species.</title>
        <authorList>
            <person name="Tollis M."/>
            <person name="DeNardo D.F."/>
            <person name="Cornelius J.A."/>
            <person name="Dolby G.A."/>
            <person name="Edwards T."/>
            <person name="Henen B.T."/>
            <person name="Karl A.E."/>
            <person name="Murphy R.W."/>
            <person name="Kusumi K."/>
        </authorList>
    </citation>
    <scope>NUCLEOTIDE SEQUENCE [LARGE SCALE GENOMIC DNA]</scope>
</reference>
<feature type="domain" description="G-protein coupled receptors family 1 profile" evidence="6">
    <location>
        <begin position="112"/>
        <end position="278"/>
    </location>
</feature>
<organism evidence="7 8">
    <name type="scientific">Gopherus agassizii</name>
    <name type="common">Agassiz's desert tortoise</name>
    <dbReference type="NCBI Taxonomy" id="38772"/>
    <lineage>
        <taxon>Eukaryota</taxon>
        <taxon>Metazoa</taxon>
        <taxon>Chordata</taxon>
        <taxon>Craniata</taxon>
        <taxon>Vertebrata</taxon>
        <taxon>Euteleostomi</taxon>
        <taxon>Archelosauria</taxon>
        <taxon>Testudinata</taxon>
        <taxon>Testudines</taxon>
        <taxon>Cryptodira</taxon>
        <taxon>Durocryptodira</taxon>
        <taxon>Testudinoidea</taxon>
        <taxon>Testudinidae</taxon>
        <taxon>Gopherus</taxon>
    </lineage>
</organism>
<dbReference type="STRING" id="38772.ENSGAGP00000014463"/>
<dbReference type="PROSITE" id="PS50262">
    <property type="entry name" value="G_PROTEIN_RECEP_F1_2"/>
    <property type="match status" value="1"/>
</dbReference>
<keyword evidence="4 5" id="KW-0472">Membrane</keyword>
<dbReference type="SUPFAM" id="SSF81321">
    <property type="entry name" value="Family A G protein-coupled receptor-like"/>
    <property type="match status" value="1"/>
</dbReference>
<feature type="transmembrane region" description="Helical" evidence="5">
    <location>
        <begin position="31"/>
        <end position="50"/>
    </location>
</feature>
<sequence length="311" mass="35351">KFSSLSHCILPNNSLNDTTKRKELAIIKTSLYLFDFIFITAVGLFIFKTVQQNSEMKKKVQYFLLCHHLLCCSLFSCFGVAYNTIRALAVESPKIVFWIIFGVQVAIGEGVLITLTLMTLNRCFAVCWPFRYISLVHTVKHKVMICVWIITMFKSMCLLLIEGKDKSPEDMFEVVPSCSIVLDGLFARTMGIILILFLGAIIIVSYCLLCREGKHAGHFNSSNNKARKTIIIHGLHLSLLLFPPLIIIAVKRPSENFILNLTAFVVFSFAQCFSPVVYGLRNKELQTKLFNRQRIMSRVILGKCRHSFLPP</sequence>
<dbReference type="Ensembl" id="ENSGAGT00000016544.1">
    <property type="protein sequence ID" value="ENSGAGP00000014463.1"/>
    <property type="gene ID" value="ENSGAGG00000010996.1"/>
</dbReference>
<dbReference type="InterPro" id="IPR052921">
    <property type="entry name" value="GPCR1_Superfamily_Member"/>
</dbReference>
<evidence type="ECO:0000313" key="7">
    <source>
        <dbReference type="Ensembl" id="ENSGAGP00000014463.1"/>
    </source>
</evidence>